<organism evidence="5 6">
    <name type="scientific">Niastella soli</name>
    <dbReference type="NCBI Taxonomy" id="2821487"/>
    <lineage>
        <taxon>Bacteria</taxon>
        <taxon>Pseudomonadati</taxon>
        <taxon>Bacteroidota</taxon>
        <taxon>Chitinophagia</taxon>
        <taxon>Chitinophagales</taxon>
        <taxon>Chitinophagaceae</taxon>
        <taxon>Niastella</taxon>
    </lineage>
</organism>
<dbReference type="PROSITE" id="PS50932">
    <property type="entry name" value="HTH_LACI_2"/>
    <property type="match status" value="1"/>
</dbReference>
<evidence type="ECO:0000313" key="6">
    <source>
        <dbReference type="Proteomes" id="UP000677244"/>
    </source>
</evidence>
<dbReference type="InterPro" id="IPR010982">
    <property type="entry name" value="Lambda_DNA-bd_dom_sf"/>
</dbReference>
<gene>
    <name evidence="5" type="ORF">J7I42_28805</name>
</gene>
<dbReference type="CDD" id="cd01392">
    <property type="entry name" value="HTH_LacI"/>
    <property type="match status" value="1"/>
</dbReference>
<evidence type="ECO:0000259" key="4">
    <source>
        <dbReference type="PROSITE" id="PS50932"/>
    </source>
</evidence>
<evidence type="ECO:0000256" key="3">
    <source>
        <dbReference type="ARBA" id="ARBA00023163"/>
    </source>
</evidence>
<feature type="domain" description="HTH lacI-type" evidence="4">
    <location>
        <begin position="7"/>
        <end position="61"/>
    </location>
</feature>
<dbReference type="Proteomes" id="UP000677244">
    <property type="component" value="Unassembled WGS sequence"/>
</dbReference>
<name>A0ABS3Z2E4_9BACT</name>
<dbReference type="CDD" id="cd06267">
    <property type="entry name" value="PBP1_LacI_sugar_binding-like"/>
    <property type="match status" value="1"/>
</dbReference>
<evidence type="ECO:0000256" key="1">
    <source>
        <dbReference type="ARBA" id="ARBA00023015"/>
    </source>
</evidence>
<protein>
    <submittedName>
        <fullName evidence="5">LacI family DNA-binding transcriptional regulator</fullName>
    </submittedName>
</protein>
<keyword evidence="6" id="KW-1185">Reference proteome</keyword>
<evidence type="ECO:0000313" key="5">
    <source>
        <dbReference type="EMBL" id="MBO9204323.1"/>
    </source>
</evidence>
<dbReference type="InterPro" id="IPR028082">
    <property type="entry name" value="Peripla_BP_I"/>
</dbReference>
<dbReference type="SUPFAM" id="SSF47413">
    <property type="entry name" value="lambda repressor-like DNA-binding domains"/>
    <property type="match status" value="1"/>
</dbReference>
<reference evidence="5 6" key="1">
    <citation type="submission" date="2021-03" db="EMBL/GenBank/DDBJ databases">
        <title>Assistant Professor.</title>
        <authorList>
            <person name="Huq M.A."/>
        </authorList>
    </citation>
    <scope>NUCLEOTIDE SEQUENCE [LARGE SCALE GENOMIC DNA]</scope>
    <source>
        <strain evidence="5 6">MAH-29</strain>
    </source>
</reference>
<dbReference type="Pfam" id="PF00532">
    <property type="entry name" value="Peripla_BP_1"/>
    <property type="match status" value="1"/>
</dbReference>
<dbReference type="GO" id="GO:0003677">
    <property type="term" value="F:DNA binding"/>
    <property type="evidence" value="ECO:0007669"/>
    <property type="project" value="UniProtKB-KW"/>
</dbReference>
<proteinExistence type="predicted"/>
<evidence type="ECO:0000256" key="2">
    <source>
        <dbReference type="ARBA" id="ARBA00023125"/>
    </source>
</evidence>
<sequence>MAENREVTIYDIAKHLNISAATVSRGLKNSPAVSKNTRKKIAEVALELGYQSNTFASSLRSKTTKTLGVLVPRLNSHFMSSVLAGMEKAANKHGYNLIIAQSLEEAENEKQNADTMFNKRVDGLLISLAYDTRNINHLEPFFKRNIPVVFFDRVYSHPSSISVVINNYDAAYKITKHLIDQGCQRIMHIGGNLLRNVYKDRFDGYRQALKDHDLPFQDKMHLISELSEKDGTAAAKHILSMPAAKRPDAVFSANDTSAVYCMMALKAAGFHIPHDVAFAGFNNDPISKVIEPNLTTVDYAGETMGNIAVTNLINHLQGTGNLYSTNSITLRADLIIRASSLKNEVQKTK</sequence>
<dbReference type="RefSeq" id="WP_209142777.1">
    <property type="nucleotide sequence ID" value="NZ_JAGHKO010000011.1"/>
</dbReference>
<dbReference type="EMBL" id="JAGHKO010000011">
    <property type="protein sequence ID" value="MBO9204323.1"/>
    <property type="molecule type" value="Genomic_DNA"/>
</dbReference>
<dbReference type="InterPro" id="IPR001761">
    <property type="entry name" value="Peripla_BP/Lac1_sug-bd_dom"/>
</dbReference>
<comment type="caution">
    <text evidence="5">The sequence shown here is derived from an EMBL/GenBank/DDBJ whole genome shotgun (WGS) entry which is preliminary data.</text>
</comment>
<accession>A0ABS3Z2E4</accession>
<dbReference type="SUPFAM" id="SSF53822">
    <property type="entry name" value="Periplasmic binding protein-like I"/>
    <property type="match status" value="1"/>
</dbReference>
<dbReference type="PANTHER" id="PTHR30146">
    <property type="entry name" value="LACI-RELATED TRANSCRIPTIONAL REPRESSOR"/>
    <property type="match status" value="1"/>
</dbReference>
<dbReference type="SMART" id="SM00354">
    <property type="entry name" value="HTH_LACI"/>
    <property type="match status" value="1"/>
</dbReference>
<dbReference type="Gene3D" id="1.10.260.40">
    <property type="entry name" value="lambda repressor-like DNA-binding domains"/>
    <property type="match status" value="1"/>
</dbReference>
<dbReference type="InterPro" id="IPR000843">
    <property type="entry name" value="HTH_LacI"/>
</dbReference>
<keyword evidence="3" id="KW-0804">Transcription</keyword>
<dbReference type="PANTHER" id="PTHR30146:SF109">
    <property type="entry name" value="HTH-TYPE TRANSCRIPTIONAL REGULATOR GALS"/>
    <property type="match status" value="1"/>
</dbReference>
<dbReference type="Gene3D" id="3.40.50.2300">
    <property type="match status" value="2"/>
</dbReference>
<dbReference type="Pfam" id="PF00356">
    <property type="entry name" value="LacI"/>
    <property type="match status" value="1"/>
</dbReference>
<keyword evidence="2 5" id="KW-0238">DNA-binding</keyword>
<keyword evidence="1" id="KW-0805">Transcription regulation</keyword>